<dbReference type="EMBL" id="BAAAOS010000070">
    <property type="protein sequence ID" value="GAA1618525.1"/>
    <property type="molecule type" value="Genomic_DNA"/>
</dbReference>
<dbReference type="Proteomes" id="UP001500393">
    <property type="component" value="Unassembled WGS sequence"/>
</dbReference>
<keyword evidence="2" id="KW-1185">Reference proteome</keyword>
<organism evidence="1 2">
    <name type="scientific">Kribbella sancticallisti</name>
    <dbReference type="NCBI Taxonomy" id="460087"/>
    <lineage>
        <taxon>Bacteria</taxon>
        <taxon>Bacillati</taxon>
        <taxon>Actinomycetota</taxon>
        <taxon>Actinomycetes</taxon>
        <taxon>Propionibacteriales</taxon>
        <taxon>Kribbellaceae</taxon>
        <taxon>Kribbella</taxon>
    </lineage>
</organism>
<gene>
    <name evidence="1" type="ORF">GCM10009789_85470</name>
</gene>
<accession>A0ABP4QSD4</accession>
<reference evidence="2" key="1">
    <citation type="journal article" date="2019" name="Int. J. Syst. Evol. Microbiol.">
        <title>The Global Catalogue of Microorganisms (GCM) 10K type strain sequencing project: providing services to taxonomists for standard genome sequencing and annotation.</title>
        <authorList>
            <consortium name="The Broad Institute Genomics Platform"/>
            <consortium name="The Broad Institute Genome Sequencing Center for Infectious Disease"/>
            <person name="Wu L."/>
            <person name="Ma J."/>
        </authorList>
    </citation>
    <scope>NUCLEOTIDE SEQUENCE [LARGE SCALE GENOMIC DNA]</scope>
    <source>
        <strain evidence="2">JCM 14969</strain>
    </source>
</reference>
<protein>
    <submittedName>
        <fullName evidence="1">Uncharacterized protein</fullName>
    </submittedName>
</protein>
<evidence type="ECO:0000313" key="1">
    <source>
        <dbReference type="EMBL" id="GAA1618525.1"/>
    </source>
</evidence>
<comment type="caution">
    <text evidence="1">The sequence shown here is derived from an EMBL/GenBank/DDBJ whole genome shotgun (WGS) entry which is preliminary data.</text>
</comment>
<name>A0ABP4QSD4_9ACTN</name>
<evidence type="ECO:0000313" key="2">
    <source>
        <dbReference type="Proteomes" id="UP001500393"/>
    </source>
</evidence>
<dbReference type="RefSeq" id="WP_344222525.1">
    <property type="nucleotide sequence ID" value="NZ_BAAAOS010000070.1"/>
</dbReference>
<sequence>MEERAVELTAIKRRRGARGWLASESWEIGPERRLIDRGHSHRVVEKVFGENFVRYAERVWR</sequence>
<proteinExistence type="predicted"/>